<organism evidence="1">
    <name type="scientific">marine metagenome</name>
    <dbReference type="NCBI Taxonomy" id="408172"/>
    <lineage>
        <taxon>unclassified sequences</taxon>
        <taxon>metagenomes</taxon>
        <taxon>ecological metagenomes</taxon>
    </lineage>
</organism>
<accession>A0A382HTM0</accession>
<dbReference type="AlphaFoldDB" id="A0A382HTM0"/>
<feature type="non-terminal residue" evidence="1">
    <location>
        <position position="1"/>
    </location>
</feature>
<sequence>ATAGANVWKNVGAGTGDVTPVPPNWEAAGESYGFFSCAEEEVDIGKLSFASGTADAVDSGINLRDNSGEGSNKYAASSSPTAGYASGGMFHGPAPLGVNDTDMVQKFLFSSSGTASDVANLTQSRTMVVGTNSLTYGYICGGTLLANHNEDSPFYVIDKIQFAADSTTSGHGNLSLYAGGRYGGDSANASDTAGYVWGSYRSGGPAPYQGNHNVIDKFLFSSNTTATDVGDLLANKYWGAATNSGSHGYIAGFYDRINIEKFSFASNGNTTNVGNLTVMRGATGGMTETNYGYTAGGYTYPPYVESTIIDRYSFASDGNATSVGDLVSGEGGRYGKGWQV</sequence>
<protein>
    <submittedName>
        <fullName evidence="1">Uncharacterized protein</fullName>
    </submittedName>
</protein>
<proteinExistence type="predicted"/>
<name>A0A382HTM0_9ZZZZ</name>
<reference evidence="1" key="1">
    <citation type="submission" date="2018-05" db="EMBL/GenBank/DDBJ databases">
        <authorList>
            <person name="Lanie J.A."/>
            <person name="Ng W.-L."/>
            <person name="Kazmierczak K.M."/>
            <person name="Andrzejewski T.M."/>
            <person name="Davidsen T.M."/>
            <person name="Wayne K.J."/>
            <person name="Tettelin H."/>
            <person name="Glass J.I."/>
            <person name="Rusch D."/>
            <person name="Podicherti R."/>
            <person name="Tsui H.-C.T."/>
            <person name="Winkler M.E."/>
        </authorList>
    </citation>
    <scope>NUCLEOTIDE SEQUENCE</scope>
</reference>
<dbReference type="EMBL" id="UINC01063274">
    <property type="protein sequence ID" value="SVB90734.1"/>
    <property type="molecule type" value="Genomic_DNA"/>
</dbReference>
<evidence type="ECO:0000313" key="1">
    <source>
        <dbReference type="EMBL" id="SVB90734.1"/>
    </source>
</evidence>
<gene>
    <name evidence="1" type="ORF">METZ01_LOCUS243588</name>
</gene>